<proteinExistence type="predicted"/>
<dbReference type="Proteomes" id="UP000269721">
    <property type="component" value="Unassembled WGS sequence"/>
</dbReference>
<dbReference type="Gene3D" id="2.60.120.620">
    <property type="entry name" value="q2cbj1_9rhob like domain"/>
    <property type="match status" value="1"/>
</dbReference>
<evidence type="ECO:0008006" key="3">
    <source>
        <dbReference type="Google" id="ProtNLM"/>
    </source>
</evidence>
<accession>A0A4P9VXJ8</accession>
<dbReference type="EMBL" id="ML000066">
    <property type="protein sequence ID" value="RKO84471.1"/>
    <property type="molecule type" value="Genomic_DNA"/>
</dbReference>
<dbReference type="OrthoDB" id="69177at2759"/>
<dbReference type="AlphaFoldDB" id="A0A4P9VXJ8"/>
<organism evidence="1 2">
    <name type="scientific">Blyttiomyces helicus</name>
    <dbReference type="NCBI Taxonomy" id="388810"/>
    <lineage>
        <taxon>Eukaryota</taxon>
        <taxon>Fungi</taxon>
        <taxon>Fungi incertae sedis</taxon>
        <taxon>Chytridiomycota</taxon>
        <taxon>Chytridiomycota incertae sedis</taxon>
        <taxon>Chytridiomycetes</taxon>
        <taxon>Chytridiomycetes incertae sedis</taxon>
        <taxon>Blyttiomyces</taxon>
    </lineage>
</organism>
<gene>
    <name evidence="1" type="ORF">BDK51DRAFT_18979</name>
</gene>
<evidence type="ECO:0000313" key="2">
    <source>
        <dbReference type="Proteomes" id="UP000269721"/>
    </source>
</evidence>
<reference evidence="2" key="1">
    <citation type="journal article" date="2018" name="Nat. Microbiol.">
        <title>Leveraging single-cell genomics to expand the fungal tree of life.</title>
        <authorList>
            <person name="Ahrendt S.R."/>
            <person name="Quandt C.A."/>
            <person name="Ciobanu D."/>
            <person name="Clum A."/>
            <person name="Salamov A."/>
            <person name="Andreopoulos B."/>
            <person name="Cheng J.F."/>
            <person name="Woyke T."/>
            <person name="Pelin A."/>
            <person name="Henrissat B."/>
            <person name="Reynolds N.K."/>
            <person name="Benny G.L."/>
            <person name="Smith M.E."/>
            <person name="James T.Y."/>
            <person name="Grigoriev I.V."/>
        </authorList>
    </citation>
    <scope>NUCLEOTIDE SEQUENCE [LARGE SCALE GENOMIC DNA]</scope>
</reference>
<sequence length="87" mass="9516">DPNFRLYRYSPGQLFGAHYHEEADDGDPTHVGVNTLLVYLTGKEEVDGGDTRFFAGWAGRRAKVVAEVAPVDGMGLLHAQGTLCMLH</sequence>
<name>A0A4P9VXJ8_9FUNG</name>
<evidence type="ECO:0000313" key="1">
    <source>
        <dbReference type="EMBL" id="RKO84471.1"/>
    </source>
</evidence>
<keyword evidence="2" id="KW-1185">Reference proteome</keyword>
<protein>
    <recommendedName>
        <fullName evidence="3">Prolyl 4-hydroxylase alpha subunit Fe(2+) 2OG dioxygenase domain-containing protein</fullName>
    </recommendedName>
</protein>
<feature type="non-terminal residue" evidence="1">
    <location>
        <position position="1"/>
    </location>
</feature>